<dbReference type="eggNOG" id="ENOG502T34W">
    <property type="taxonomic scope" value="Eukaryota"/>
</dbReference>
<name>A0A177AGD6_9PEZI</name>
<proteinExistence type="predicted"/>
<dbReference type="AlphaFoldDB" id="A0A177AGD6"/>
<accession>A0A177AGD6</accession>
<sequence>MSADDATQQQRMRRDDALVSRQVAQAQRVVFEDVSTVEDAHLVIVSTRGDPMSAKRISVGARTSEWIGHMSDQSLQMLTQNRLASSSTSSISTPREQLDKSTTEFLRHHGAGYTL</sequence>
<feature type="region of interest" description="Disordered" evidence="1">
    <location>
        <begin position="81"/>
        <end position="115"/>
    </location>
</feature>
<dbReference type="VEuPathDB" id="FungiDB:GMDG_08611"/>
<organism evidence="2">
    <name type="scientific">Pseudogymnoascus destructans</name>
    <dbReference type="NCBI Taxonomy" id="655981"/>
    <lineage>
        <taxon>Eukaryota</taxon>
        <taxon>Fungi</taxon>
        <taxon>Dikarya</taxon>
        <taxon>Ascomycota</taxon>
        <taxon>Pezizomycotina</taxon>
        <taxon>Leotiomycetes</taxon>
        <taxon>Thelebolales</taxon>
        <taxon>Thelebolaceae</taxon>
        <taxon>Pseudogymnoascus</taxon>
    </lineage>
</organism>
<dbReference type="RefSeq" id="XP_024326161.1">
    <property type="nucleotide sequence ID" value="XM_024466221.1"/>
</dbReference>
<dbReference type="OrthoDB" id="3433023at2759"/>
<gene>
    <name evidence="2" type="ORF">VC83_02561</name>
</gene>
<dbReference type="GeneID" id="36285642"/>
<dbReference type="EMBL" id="KV441390">
    <property type="protein sequence ID" value="OAF60880.1"/>
    <property type="molecule type" value="Genomic_DNA"/>
</dbReference>
<reference evidence="2" key="1">
    <citation type="submission" date="2016-03" db="EMBL/GenBank/DDBJ databases">
        <title>Updated assembly of Pseudogymnoascus destructans, the fungus causing white-nose syndrome of bats.</title>
        <authorList>
            <person name="Palmer J.M."/>
            <person name="Drees K.P."/>
            <person name="Foster J.T."/>
            <person name="Lindner D.L."/>
        </authorList>
    </citation>
    <scope>NUCLEOTIDE SEQUENCE [LARGE SCALE GENOMIC DNA]</scope>
    <source>
        <strain evidence="2">20631-21</strain>
    </source>
</reference>
<feature type="compositionally biased region" description="Basic and acidic residues" evidence="1">
    <location>
        <begin position="96"/>
        <end position="107"/>
    </location>
</feature>
<dbReference type="Proteomes" id="UP000077154">
    <property type="component" value="Unassembled WGS sequence"/>
</dbReference>
<evidence type="ECO:0000313" key="2">
    <source>
        <dbReference type="EMBL" id="OAF60880.1"/>
    </source>
</evidence>
<protein>
    <submittedName>
        <fullName evidence="2">Uncharacterized protein</fullName>
    </submittedName>
</protein>
<evidence type="ECO:0000256" key="1">
    <source>
        <dbReference type="SAM" id="MobiDB-lite"/>
    </source>
</evidence>